<feature type="region of interest" description="Disordered" evidence="1">
    <location>
        <begin position="1"/>
        <end position="20"/>
    </location>
</feature>
<organism evidence="2 5">
    <name type="scientific">Oryza sativa subsp. japonica</name>
    <name type="common">Rice</name>
    <dbReference type="NCBI Taxonomy" id="39947"/>
    <lineage>
        <taxon>Eukaryota</taxon>
        <taxon>Viridiplantae</taxon>
        <taxon>Streptophyta</taxon>
        <taxon>Embryophyta</taxon>
        <taxon>Tracheophyta</taxon>
        <taxon>Spermatophyta</taxon>
        <taxon>Magnoliopsida</taxon>
        <taxon>Liliopsida</taxon>
        <taxon>Poales</taxon>
        <taxon>Poaceae</taxon>
        <taxon>BOP clade</taxon>
        <taxon>Oryzoideae</taxon>
        <taxon>Oryzeae</taxon>
        <taxon>Oryzinae</taxon>
        <taxon>Oryza</taxon>
        <taxon>Oryza sativa</taxon>
    </lineage>
</organism>
<evidence type="ECO:0000313" key="3">
    <source>
        <dbReference type="EMBL" id="BAD45790.1"/>
    </source>
</evidence>
<proteinExistence type="predicted"/>
<reference evidence="5" key="5">
    <citation type="journal article" date="2008" name="Nucleic Acids Res.">
        <title>The rice annotation project database (RAP-DB): 2008 update.</title>
        <authorList>
            <consortium name="The rice annotation project (RAP)"/>
        </authorList>
    </citation>
    <scope>GENOME REANNOTATION</scope>
    <source>
        <strain evidence="5">cv. Nipponbare</strain>
    </source>
</reference>
<protein>
    <submittedName>
        <fullName evidence="2">Uncharacterized protein</fullName>
    </submittedName>
</protein>
<reference evidence="4" key="4">
    <citation type="journal article" date="2005" name="PLoS Biol.">
        <title>The genomes of Oryza sativa: a history of duplications.</title>
        <authorList>
            <person name="Yu J."/>
            <person name="Wang J."/>
            <person name="Lin W."/>
            <person name="Li S."/>
            <person name="Li H."/>
            <person name="Zhou J."/>
            <person name="Ni P."/>
            <person name="Dong W."/>
            <person name="Hu S."/>
            <person name="Zeng C."/>
            <person name="Zhang J."/>
            <person name="Zhang Y."/>
            <person name="Li R."/>
            <person name="Xu Z."/>
            <person name="Li S."/>
            <person name="Li X."/>
            <person name="Zheng H."/>
            <person name="Cong L."/>
            <person name="Lin L."/>
            <person name="Yin J."/>
            <person name="Geng J."/>
            <person name="Li G."/>
            <person name="Shi J."/>
            <person name="Liu J."/>
            <person name="Lv H."/>
            <person name="Li J."/>
            <person name="Wang J."/>
            <person name="Deng Y."/>
            <person name="Ran L."/>
            <person name="Shi X."/>
            <person name="Wang X."/>
            <person name="Wu Q."/>
            <person name="Li C."/>
            <person name="Ren X."/>
            <person name="Wang J."/>
            <person name="Wang X."/>
            <person name="Li D."/>
            <person name="Liu D."/>
            <person name="Zhang X."/>
            <person name="Ji Z."/>
            <person name="Zhao W."/>
            <person name="Sun Y."/>
            <person name="Zhang Z."/>
            <person name="Bao J."/>
            <person name="Han Y."/>
            <person name="Dong L."/>
            <person name="Ji J."/>
            <person name="Chen P."/>
            <person name="Wu S."/>
            <person name="Liu J."/>
            <person name="Xiao Y."/>
            <person name="Bu D."/>
            <person name="Tan J."/>
            <person name="Yang L."/>
            <person name="Ye C."/>
            <person name="Zhang J."/>
            <person name="Xu J."/>
            <person name="Zhou Y."/>
            <person name="Yu Y."/>
            <person name="Zhang B."/>
            <person name="Zhuang S."/>
            <person name="Wei H."/>
            <person name="Liu B."/>
            <person name="Lei M."/>
            <person name="Yu H."/>
            <person name="Li Y."/>
            <person name="Xu H."/>
            <person name="Wei S."/>
            <person name="He X."/>
            <person name="Fang L."/>
            <person name="Zhang Z."/>
            <person name="Zhang Y."/>
            <person name="Huang X."/>
            <person name="Su Z."/>
            <person name="Tong W."/>
            <person name="Li J."/>
            <person name="Tong Z."/>
            <person name="Li S."/>
            <person name="Ye J."/>
            <person name="Wang L."/>
            <person name="Fang L."/>
            <person name="Lei T."/>
            <person name="Chen C."/>
            <person name="Chen H."/>
            <person name="Xu Z."/>
            <person name="Li H."/>
            <person name="Huang H."/>
            <person name="Zhang F."/>
            <person name="Xu H."/>
            <person name="Li N."/>
            <person name="Zhao C."/>
            <person name="Li S."/>
            <person name="Dong L."/>
            <person name="Huang Y."/>
            <person name="Li L."/>
            <person name="Xi Y."/>
            <person name="Qi Q."/>
            <person name="Li W."/>
            <person name="Zhang B."/>
            <person name="Hu W."/>
            <person name="Zhang Y."/>
            <person name="Tian X."/>
            <person name="Jiao Y."/>
            <person name="Liang X."/>
            <person name="Jin J."/>
            <person name="Gao L."/>
            <person name="Zheng W."/>
            <person name="Hao B."/>
            <person name="Liu S."/>
            <person name="Wang W."/>
            <person name="Yuan L."/>
            <person name="Cao M."/>
            <person name="McDermott J."/>
            <person name="Samudrala R."/>
            <person name="Wang J."/>
            <person name="Wong G.K."/>
            <person name="Yang H."/>
        </authorList>
    </citation>
    <scope>NUCLEOTIDE SEQUENCE [LARGE SCALE GENOMIC DNA]</scope>
</reference>
<name>Q656B1_ORYSJ</name>
<evidence type="ECO:0000313" key="4">
    <source>
        <dbReference type="EMBL" id="EAZ37106.1"/>
    </source>
</evidence>
<dbReference type="Proteomes" id="UP000000763">
    <property type="component" value="Chromosome 6"/>
</dbReference>
<reference evidence="5" key="3">
    <citation type="journal article" date="2005" name="Nature">
        <title>The map-based sequence of the rice genome.</title>
        <authorList>
            <consortium name="International rice genome sequencing project (IRGSP)"/>
            <person name="Matsumoto T."/>
            <person name="Wu J."/>
            <person name="Kanamori H."/>
            <person name="Katayose Y."/>
            <person name="Fujisawa M."/>
            <person name="Namiki N."/>
            <person name="Mizuno H."/>
            <person name="Yamamoto K."/>
            <person name="Antonio B.A."/>
            <person name="Baba T."/>
            <person name="Sakata K."/>
            <person name="Nagamura Y."/>
            <person name="Aoki H."/>
            <person name="Arikawa K."/>
            <person name="Arita K."/>
            <person name="Bito T."/>
            <person name="Chiden Y."/>
            <person name="Fujitsuka N."/>
            <person name="Fukunaka R."/>
            <person name="Hamada M."/>
            <person name="Harada C."/>
            <person name="Hayashi A."/>
            <person name="Hijishita S."/>
            <person name="Honda M."/>
            <person name="Hosokawa S."/>
            <person name="Ichikawa Y."/>
            <person name="Idonuma A."/>
            <person name="Iijima M."/>
            <person name="Ikeda M."/>
            <person name="Ikeno M."/>
            <person name="Ito K."/>
            <person name="Ito S."/>
            <person name="Ito T."/>
            <person name="Ito Y."/>
            <person name="Ito Y."/>
            <person name="Iwabuchi A."/>
            <person name="Kamiya K."/>
            <person name="Karasawa W."/>
            <person name="Kurita K."/>
            <person name="Katagiri S."/>
            <person name="Kikuta A."/>
            <person name="Kobayashi H."/>
            <person name="Kobayashi N."/>
            <person name="Machita K."/>
            <person name="Maehara T."/>
            <person name="Masukawa M."/>
            <person name="Mizubayashi T."/>
            <person name="Mukai Y."/>
            <person name="Nagasaki H."/>
            <person name="Nagata Y."/>
            <person name="Naito S."/>
            <person name="Nakashima M."/>
            <person name="Nakama Y."/>
            <person name="Nakamichi Y."/>
            <person name="Nakamura M."/>
            <person name="Meguro A."/>
            <person name="Negishi M."/>
            <person name="Ohta I."/>
            <person name="Ohta T."/>
            <person name="Okamoto M."/>
            <person name="Ono N."/>
            <person name="Saji S."/>
            <person name="Sakaguchi M."/>
            <person name="Sakai K."/>
            <person name="Shibata M."/>
            <person name="Shimokawa T."/>
            <person name="Song J."/>
            <person name="Takazaki Y."/>
            <person name="Terasawa K."/>
            <person name="Tsugane M."/>
            <person name="Tsuji K."/>
            <person name="Ueda S."/>
            <person name="Waki K."/>
            <person name="Yamagata H."/>
            <person name="Yamamoto M."/>
            <person name="Yamamoto S."/>
            <person name="Yamane H."/>
            <person name="Yoshiki S."/>
            <person name="Yoshihara R."/>
            <person name="Yukawa K."/>
            <person name="Zhong H."/>
            <person name="Yano M."/>
            <person name="Yuan Q."/>
            <person name="Ouyang S."/>
            <person name="Liu J."/>
            <person name="Jones K.M."/>
            <person name="Gansberger K."/>
            <person name="Moffat K."/>
            <person name="Hill J."/>
            <person name="Bera J."/>
            <person name="Fadrosh D."/>
            <person name="Jin S."/>
            <person name="Johri S."/>
            <person name="Kim M."/>
            <person name="Overton L."/>
            <person name="Reardon M."/>
            <person name="Tsitrin T."/>
            <person name="Vuong H."/>
            <person name="Weaver B."/>
            <person name="Ciecko A."/>
            <person name="Tallon L."/>
            <person name="Jackson J."/>
            <person name="Pai G."/>
            <person name="Aken S.V."/>
            <person name="Utterback T."/>
            <person name="Reidmuller S."/>
            <person name="Feldblyum T."/>
            <person name="Hsiao J."/>
            <person name="Zismann V."/>
            <person name="Iobst S."/>
            <person name="de Vazeille A.R."/>
            <person name="Buell C.R."/>
            <person name="Ying K."/>
            <person name="Li Y."/>
            <person name="Lu T."/>
            <person name="Huang Y."/>
            <person name="Zhao Q."/>
            <person name="Feng Q."/>
            <person name="Zhang L."/>
            <person name="Zhu J."/>
            <person name="Weng Q."/>
            <person name="Mu J."/>
            <person name="Lu Y."/>
            <person name="Fan D."/>
            <person name="Liu Y."/>
            <person name="Guan J."/>
            <person name="Zhang Y."/>
            <person name="Yu S."/>
            <person name="Liu X."/>
            <person name="Zhang Y."/>
            <person name="Hong G."/>
            <person name="Han B."/>
            <person name="Choisne N."/>
            <person name="Demange N."/>
            <person name="Orjeda G."/>
            <person name="Samain S."/>
            <person name="Cattolico L."/>
            <person name="Pelletier E."/>
            <person name="Couloux A."/>
            <person name="Segurens B."/>
            <person name="Wincker P."/>
            <person name="D'Hont A."/>
            <person name="Scarpelli C."/>
            <person name="Weissenbach J."/>
            <person name="Salanoubat M."/>
            <person name="Quetier F."/>
            <person name="Yu Y."/>
            <person name="Kim H.R."/>
            <person name="Rambo T."/>
            <person name="Currie J."/>
            <person name="Collura K."/>
            <person name="Luo M."/>
            <person name="Yang T."/>
            <person name="Ammiraju J.S.S."/>
            <person name="Engler F."/>
            <person name="Soderlund C."/>
            <person name="Wing R.A."/>
            <person name="Palmer L.E."/>
            <person name="de la Bastide M."/>
            <person name="Spiegel L."/>
            <person name="Nascimento L."/>
            <person name="Zutavern T."/>
            <person name="O'Shaughnessy A."/>
            <person name="Dike S."/>
            <person name="Dedhia N."/>
            <person name="Preston R."/>
            <person name="Balija V."/>
            <person name="McCombie W.R."/>
            <person name="Chow T."/>
            <person name="Chen H."/>
            <person name="Chung M."/>
            <person name="Chen C."/>
            <person name="Shaw J."/>
            <person name="Wu H."/>
            <person name="Hsiao K."/>
            <person name="Chao Y."/>
            <person name="Chu M."/>
            <person name="Cheng C."/>
            <person name="Hour A."/>
            <person name="Lee P."/>
            <person name="Lin S."/>
            <person name="Lin Y."/>
            <person name="Liou J."/>
            <person name="Liu S."/>
            <person name="Hsing Y."/>
            <person name="Raghuvanshi S."/>
            <person name="Mohanty A."/>
            <person name="Bharti A.K."/>
            <person name="Gaur A."/>
            <person name="Gupta V."/>
            <person name="Kumar D."/>
            <person name="Ravi V."/>
            <person name="Vij S."/>
            <person name="Kapur A."/>
            <person name="Khurana P."/>
            <person name="Khurana P."/>
            <person name="Khurana J.P."/>
            <person name="Tyagi A.K."/>
            <person name="Gaikwad K."/>
            <person name="Singh A."/>
            <person name="Dalal V."/>
            <person name="Srivastava S."/>
            <person name="Dixit A."/>
            <person name="Pal A.K."/>
            <person name="Ghazi I.A."/>
            <person name="Yadav M."/>
            <person name="Pandit A."/>
            <person name="Bhargava A."/>
            <person name="Sureshbabu K."/>
            <person name="Batra K."/>
            <person name="Sharma T.R."/>
            <person name="Mohapatra T."/>
            <person name="Singh N.K."/>
            <person name="Messing J."/>
            <person name="Nelson A.B."/>
            <person name="Fuks G."/>
            <person name="Kavchok S."/>
            <person name="Keizer G."/>
            <person name="Linton E."/>
            <person name="Llaca V."/>
            <person name="Song R."/>
            <person name="Tanyolac B."/>
            <person name="Young S."/>
            <person name="Ho-Il K."/>
            <person name="Hahn J.H."/>
            <person name="Sangsakoo G."/>
            <person name="Vanavichit A."/>
            <person name="de Mattos Luiz.A.T."/>
            <person name="Zimmer P.D."/>
            <person name="Malone G."/>
            <person name="Dellagostin O."/>
            <person name="de Oliveira A.C."/>
            <person name="Bevan M."/>
            <person name="Bancroft I."/>
            <person name="Minx P."/>
            <person name="Cordum H."/>
            <person name="Wilson R."/>
            <person name="Cheng Z."/>
            <person name="Jin W."/>
            <person name="Jiang J."/>
            <person name="Leong S.A."/>
            <person name="Iwama H."/>
            <person name="Gojobori T."/>
            <person name="Itoh T."/>
            <person name="Niimura Y."/>
            <person name="Fujii Y."/>
            <person name="Habara T."/>
            <person name="Sakai H."/>
            <person name="Sato Y."/>
            <person name="Wilson G."/>
            <person name="Kumar K."/>
            <person name="McCouch S."/>
            <person name="Juretic N."/>
            <person name="Hoen D."/>
            <person name="Wright S."/>
            <person name="Bruskiewich R."/>
            <person name="Bureau T."/>
            <person name="Miyao A."/>
            <person name="Hirochika H."/>
            <person name="Nishikawa T."/>
            <person name="Kadowaki K."/>
            <person name="Sugiura M."/>
            <person name="Burr B."/>
            <person name="Sasaki T."/>
        </authorList>
    </citation>
    <scope>NUCLEOTIDE SEQUENCE [LARGE SCALE GENOMIC DNA]</scope>
    <source>
        <strain evidence="5">cv. Nipponbare</strain>
    </source>
</reference>
<evidence type="ECO:0000313" key="5">
    <source>
        <dbReference type="Proteomes" id="UP000000763"/>
    </source>
</evidence>
<dbReference type="EMBL" id="AP004688">
    <property type="protein sequence ID" value="BAD45790.1"/>
    <property type="molecule type" value="Genomic_DNA"/>
</dbReference>
<evidence type="ECO:0000313" key="2">
    <source>
        <dbReference type="EMBL" id="BAD45356.1"/>
    </source>
</evidence>
<dbReference type="AlphaFoldDB" id="Q656B1"/>
<dbReference type="EMBL" id="CM000143">
    <property type="protein sequence ID" value="EAZ37106.1"/>
    <property type="molecule type" value="Genomic_DNA"/>
</dbReference>
<reference evidence="3" key="2">
    <citation type="submission" date="2002-01" db="EMBL/GenBank/DDBJ databases">
        <title>Oryza sativa nipponbare(GA3) genomic DNA, chromosome 6, PAC clone:P0036C11.</title>
        <authorList>
            <person name="Sasaki T."/>
            <person name="Matsumoto T."/>
            <person name="Yamamoto K."/>
        </authorList>
    </citation>
    <scope>NUCLEOTIDE SEQUENCE</scope>
</reference>
<accession>Q654H7</accession>
<reference evidence="2" key="1">
    <citation type="submission" date="2001-05" db="EMBL/GenBank/DDBJ databases">
        <title>Oryza sativa nipponbare(GA3) genomic DNA, chromosome 6, PAC clone:P0596H06.</title>
        <authorList>
            <person name="Sasaki T."/>
            <person name="Matsumoto T."/>
            <person name="Yamamoto K."/>
        </authorList>
    </citation>
    <scope>NUCLEOTIDE SEQUENCE</scope>
</reference>
<reference evidence="4" key="6">
    <citation type="submission" date="2008-12" db="EMBL/GenBank/DDBJ databases">
        <title>Improved gene annotation of the rice (Oryza sativa) genomes.</title>
        <authorList>
            <person name="Wang J."/>
            <person name="Li R."/>
            <person name="Fan W."/>
            <person name="Huang Q."/>
            <person name="Zhang J."/>
            <person name="Zhou Y."/>
            <person name="Hu Y."/>
            <person name="Zi S."/>
            <person name="Li J."/>
            <person name="Ni P."/>
            <person name="Zheng H."/>
            <person name="Zhang Y."/>
            <person name="Zhao M."/>
            <person name="Hao Q."/>
            <person name="McDermott J."/>
            <person name="Samudrala R."/>
            <person name="Kristiansen K."/>
            <person name="Wong G.K.-S."/>
        </authorList>
    </citation>
    <scope>NUCLEOTIDE SEQUENCE</scope>
</reference>
<dbReference type="EMBL" id="AP003620">
    <property type="protein sequence ID" value="BAD45356.1"/>
    <property type="molecule type" value="Genomic_DNA"/>
</dbReference>
<evidence type="ECO:0000256" key="1">
    <source>
        <dbReference type="SAM" id="MobiDB-lite"/>
    </source>
</evidence>
<gene>
    <name evidence="4" type="ORF">OsJ_21445</name>
    <name evidence="3" type="ORF">P0036C11.38</name>
    <name evidence="2" type="ORF">P0596H06.1</name>
</gene>
<dbReference type="Proteomes" id="UP000007752">
    <property type="component" value="Chromosome 6"/>
</dbReference>
<sequence>MPSLGTPHPRGTNHDEIGATRPLLPRQCRGELGLLNLHQQRQQEGWCMQRGCFMVCRFSEAVDRLGQLLAEAAFGKSYNWVKLPQTGL</sequence>
<accession>Q656B1</accession>